<keyword evidence="4 9" id="KW-0808">Transferase</keyword>
<dbReference type="InterPro" id="IPR027417">
    <property type="entry name" value="P-loop_NTPase"/>
</dbReference>
<dbReference type="GO" id="GO:0016301">
    <property type="term" value="F:kinase activity"/>
    <property type="evidence" value="ECO:0007669"/>
    <property type="project" value="UniProtKB-KW"/>
</dbReference>
<dbReference type="SMART" id="SM00072">
    <property type="entry name" value="GuKc"/>
    <property type="match status" value="1"/>
</dbReference>
<dbReference type="SUPFAM" id="SSF52540">
    <property type="entry name" value="P-loop containing nucleoside triphosphate hydrolases"/>
    <property type="match status" value="1"/>
</dbReference>
<evidence type="ECO:0000256" key="3">
    <source>
        <dbReference type="ARBA" id="ARBA00016296"/>
    </source>
</evidence>
<dbReference type="Gene3D" id="3.40.50.300">
    <property type="entry name" value="P-loop containing nucleotide triphosphate hydrolases"/>
    <property type="match status" value="1"/>
</dbReference>
<evidence type="ECO:0000256" key="9">
    <source>
        <dbReference type="HAMAP-Rule" id="MF_00328"/>
    </source>
</evidence>
<dbReference type="EMBL" id="AP025225">
    <property type="protein sequence ID" value="BDB96512.1"/>
    <property type="molecule type" value="Genomic_DNA"/>
</dbReference>
<keyword evidence="7 9" id="KW-0067">ATP-binding</keyword>
<keyword evidence="5 9" id="KW-0547">Nucleotide-binding</keyword>
<keyword evidence="6 9" id="KW-0418">Kinase</keyword>
<dbReference type="Gene3D" id="3.30.63.10">
    <property type="entry name" value="Guanylate Kinase phosphate binding domain"/>
    <property type="match status" value="1"/>
</dbReference>
<dbReference type="InterPro" id="IPR017665">
    <property type="entry name" value="Guanylate_kinase"/>
</dbReference>
<comment type="similarity">
    <text evidence="1 9">Belongs to the guanylate kinase family.</text>
</comment>
<dbReference type="Proteomes" id="UP001320209">
    <property type="component" value="Chromosome"/>
</dbReference>
<protein>
    <recommendedName>
        <fullName evidence="3 9">Guanylate kinase</fullName>
        <ecNumber evidence="2 9">2.7.4.8</ecNumber>
    </recommendedName>
    <alternativeName>
        <fullName evidence="8 9">GMP kinase</fullName>
    </alternativeName>
</protein>
<dbReference type="InterPro" id="IPR008145">
    <property type="entry name" value="GK/Ca_channel_bsu"/>
</dbReference>
<feature type="binding site" evidence="9">
    <location>
        <begin position="17"/>
        <end position="24"/>
    </location>
    <ligand>
        <name>ATP</name>
        <dbReference type="ChEBI" id="CHEBI:30616"/>
    </ligand>
</feature>
<sequence>MVSSLGVSRGLVVVVCAPSGAGKTSICKKLVSECADVVFSISATTRSPRGVEKHGQEYFFMSKEEFSRASSAGEFLEQSFVFGNFYGTPKASVERYIECGMDVVLDVDCDGARQISSAYPSDSVTIYIFPPSIEELANRLVSRNENSADEIERRLKDAELCVANLSLFDYIVVNDNLQKAYEDVKSIIRAEKLKTSRRELSSY</sequence>
<dbReference type="PANTHER" id="PTHR23117:SF13">
    <property type="entry name" value="GUANYLATE KINASE"/>
    <property type="match status" value="1"/>
</dbReference>
<name>A0ABN6L8M2_9PROT</name>
<evidence type="ECO:0000313" key="11">
    <source>
        <dbReference type="EMBL" id="BDB96512.1"/>
    </source>
</evidence>
<accession>A0ABN6L8M2</accession>
<keyword evidence="9" id="KW-0963">Cytoplasm</keyword>
<dbReference type="PROSITE" id="PS50052">
    <property type="entry name" value="GUANYLATE_KINASE_2"/>
    <property type="match status" value="1"/>
</dbReference>
<dbReference type="CDD" id="cd00071">
    <property type="entry name" value="GMPK"/>
    <property type="match status" value="1"/>
</dbReference>
<evidence type="ECO:0000256" key="8">
    <source>
        <dbReference type="ARBA" id="ARBA00030128"/>
    </source>
</evidence>
<dbReference type="EC" id="2.7.4.8" evidence="2 9"/>
<evidence type="ECO:0000313" key="12">
    <source>
        <dbReference type="Proteomes" id="UP001320209"/>
    </source>
</evidence>
<dbReference type="InterPro" id="IPR008144">
    <property type="entry name" value="Guanylate_kin-like_dom"/>
</dbReference>
<dbReference type="PANTHER" id="PTHR23117">
    <property type="entry name" value="GUANYLATE KINASE-RELATED"/>
    <property type="match status" value="1"/>
</dbReference>
<dbReference type="Pfam" id="PF00625">
    <property type="entry name" value="Guanylate_kin"/>
    <property type="match status" value="1"/>
</dbReference>
<dbReference type="PROSITE" id="PS00856">
    <property type="entry name" value="GUANYLATE_KINASE_1"/>
    <property type="match status" value="1"/>
</dbReference>
<keyword evidence="12" id="KW-1185">Reference proteome</keyword>
<dbReference type="NCBIfam" id="TIGR03263">
    <property type="entry name" value="guanyl_kin"/>
    <property type="match status" value="1"/>
</dbReference>
<comment type="catalytic activity">
    <reaction evidence="9">
        <text>GMP + ATP = GDP + ADP</text>
        <dbReference type="Rhea" id="RHEA:20780"/>
        <dbReference type="ChEBI" id="CHEBI:30616"/>
        <dbReference type="ChEBI" id="CHEBI:58115"/>
        <dbReference type="ChEBI" id="CHEBI:58189"/>
        <dbReference type="ChEBI" id="CHEBI:456216"/>
        <dbReference type="EC" id="2.7.4.8"/>
    </reaction>
</comment>
<reference evidence="11" key="1">
    <citation type="submission" date="2021-10" db="EMBL/GenBank/DDBJ databases">
        <title>Genome Sequence of The Candidatus Hydrogeosomobacter endosymbioticus, an Intracellular Bacterial Symbiont of the Anaerobic Ciliate GW7.</title>
        <authorList>
            <person name="Shiohama Y."/>
            <person name="Shinzato N."/>
        </authorList>
    </citation>
    <scope>NUCLEOTIDE SEQUENCE [LARGE SCALE GENOMIC DNA]</scope>
    <source>
        <strain evidence="11">200920</strain>
    </source>
</reference>
<gene>
    <name evidence="9 11" type="primary">gmk</name>
    <name evidence="11" type="ORF">HYD_6450</name>
</gene>
<evidence type="ECO:0000256" key="1">
    <source>
        <dbReference type="ARBA" id="ARBA00005790"/>
    </source>
</evidence>
<comment type="function">
    <text evidence="9">Essential for recycling GMP and indirectly, cGMP.</text>
</comment>
<evidence type="ECO:0000256" key="2">
    <source>
        <dbReference type="ARBA" id="ARBA00012961"/>
    </source>
</evidence>
<organism evidence="11 12">
    <name type="scientific">Candidatus Hydrogenosomobacter endosymbioticus</name>
    <dbReference type="NCBI Taxonomy" id="2558174"/>
    <lineage>
        <taxon>Bacteria</taxon>
        <taxon>Pseudomonadati</taxon>
        <taxon>Pseudomonadota</taxon>
        <taxon>Alphaproteobacteria</taxon>
        <taxon>Holosporales</taxon>
        <taxon>Holosporaceae</taxon>
        <taxon>Candidatus Hydrogenosomobacter</taxon>
    </lineage>
</organism>
<evidence type="ECO:0000256" key="4">
    <source>
        <dbReference type="ARBA" id="ARBA00022679"/>
    </source>
</evidence>
<evidence type="ECO:0000256" key="7">
    <source>
        <dbReference type="ARBA" id="ARBA00022840"/>
    </source>
</evidence>
<dbReference type="RefSeq" id="WP_236864926.1">
    <property type="nucleotide sequence ID" value="NZ_AP025225.1"/>
</dbReference>
<evidence type="ECO:0000256" key="5">
    <source>
        <dbReference type="ARBA" id="ARBA00022741"/>
    </source>
</evidence>
<dbReference type="InterPro" id="IPR020590">
    <property type="entry name" value="Guanylate_kinase_CS"/>
</dbReference>
<comment type="subcellular location">
    <subcellularLocation>
        <location evidence="9">Cytoplasm</location>
    </subcellularLocation>
</comment>
<evidence type="ECO:0000256" key="6">
    <source>
        <dbReference type="ARBA" id="ARBA00022777"/>
    </source>
</evidence>
<feature type="domain" description="Guanylate kinase-like" evidence="10">
    <location>
        <begin position="10"/>
        <end position="189"/>
    </location>
</feature>
<evidence type="ECO:0000259" key="10">
    <source>
        <dbReference type="PROSITE" id="PS50052"/>
    </source>
</evidence>
<dbReference type="HAMAP" id="MF_00328">
    <property type="entry name" value="Guanylate_kinase"/>
    <property type="match status" value="1"/>
</dbReference>
<proteinExistence type="inferred from homology"/>